<keyword evidence="2" id="KW-1185">Reference proteome</keyword>
<dbReference type="AlphaFoldDB" id="S8CFY0"/>
<accession>S8CFY0</accession>
<evidence type="ECO:0000313" key="1">
    <source>
        <dbReference type="EMBL" id="EPS63406.1"/>
    </source>
</evidence>
<reference evidence="1 2" key="1">
    <citation type="journal article" date="2013" name="BMC Genomics">
        <title>The miniature genome of a carnivorous plant Genlisea aurea contains a low number of genes and short non-coding sequences.</title>
        <authorList>
            <person name="Leushkin E.V."/>
            <person name="Sutormin R.A."/>
            <person name="Nabieva E.R."/>
            <person name="Penin A.A."/>
            <person name="Kondrashov A.S."/>
            <person name="Logacheva M.D."/>
        </authorList>
    </citation>
    <scope>NUCLEOTIDE SEQUENCE [LARGE SCALE GENOMIC DNA]</scope>
</reference>
<proteinExistence type="predicted"/>
<name>S8CFY0_9LAMI</name>
<organism evidence="1 2">
    <name type="scientific">Genlisea aurea</name>
    <dbReference type="NCBI Taxonomy" id="192259"/>
    <lineage>
        <taxon>Eukaryota</taxon>
        <taxon>Viridiplantae</taxon>
        <taxon>Streptophyta</taxon>
        <taxon>Embryophyta</taxon>
        <taxon>Tracheophyta</taxon>
        <taxon>Spermatophyta</taxon>
        <taxon>Magnoliopsida</taxon>
        <taxon>eudicotyledons</taxon>
        <taxon>Gunneridae</taxon>
        <taxon>Pentapetalae</taxon>
        <taxon>asterids</taxon>
        <taxon>lamiids</taxon>
        <taxon>Lamiales</taxon>
        <taxon>Lentibulariaceae</taxon>
        <taxon>Genlisea</taxon>
    </lineage>
</organism>
<feature type="non-terminal residue" evidence="1">
    <location>
        <position position="1"/>
    </location>
</feature>
<sequence length="122" mass="14517">STWLAKAYLKKIREDLKMNHATFRNILSSSLNIEVAKYTTYRARKAALNLIHGHHMEQFDRIYNYCAEVKRKNPDVKCVLRLRPTFWACNEMARKQFQILYFSFGACRDGFLEACRPYLSWD</sequence>
<dbReference type="Proteomes" id="UP000015453">
    <property type="component" value="Unassembled WGS sequence"/>
</dbReference>
<protein>
    <submittedName>
        <fullName evidence="1">Uncharacterized protein</fullName>
    </submittedName>
</protein>
<evidence type="ECO:0000313" key="2">
    <source>
        <dbReference type="Proteomes" id="UP000015453"/>
    </source>
</evidence>
<dbReference type="OrthoDB" id="1729617at2759"/>
<gene>
    <name evidence="1" type="ORF">M569_11381</name>
</gene>
<dbReference type="PANTHER" id="PTHR31973">
    <property type="entry name" value="POLYPROTEIN, PUTATIVE-RELATED"/>
    <property type="match status" value="1"/>
</dbReference>
<dbReference type="PANTHER" id="PTHR31973:SF187">
    <property type="entry name" value="MUTATOR TRANSPOSASE MUDRA PROTEIN"/>
    <property type="match status" value="1"/>
</dbReference>
<dbReference type="EMBL" id="AUSU01005510">
    <property type="protein sequence ID" value="EPS63406.1"/>
    <property type="molecule type" value="Genomic_DNA"/>
</dbReference>
<comment type="caution">
    <text evidence="1">The sequence shown here is derived from an EMBL/GenBank/DDBJ whole genome shotgun (WGS) entry which is preliminary data.</text>
</comment>